<name>A0A3E1Y7Q6_9BACT</name>
<organism evidence="3 4">
    <name type="scientific">Chitinophaga silvatica</name>
    <dbReference type="NCBI Taxonomy" id="2282649"/>
    <lineage>
        <taxon>Bacteria</taxon>
        <taxon>Pseudomonadati</taxon>
        <taxon>Bacteroidota</taxon>
        <taxon>Chitinophagia</taxon>
        <taxon>Chitinophagales</taxon>
        <taxon>Chitinophagaceae</taxon>
        <taxon>Chitinophaga</taxon>
    </lineage>
</organism>
<keyword evidence="2" id="KW-0472">Membrane</keyword>
<reference evidence="3 4" key="1">
    <citation type="submission" date="2018-07" db="EMBL/GenBank/DDBJ databases">
        <title>Chitinophaga K2CV101002-2 sp. nov., isolated from a monsoon evergreen broad-leaved forest soil.</title>
        <authorList>
            <person name="Lv Y."/>
        </authorList>
    </citation>
    <scope>NUCLEOTIDE SEQUENCE [LARGE SCALE GENOMIC DNA]</scope>
    <source>
        <strain evidence="3 4">GDMCC 1.1288</strain>
    </source>
</reference>
<evidence type="ECO:0000313" key="4">
    <source>
        <dbReference type="Proteomes" id="UP000260644"/>
    </source>
</evidence>
<accession>A0A3E1Y7Q6</accession>
<keyword evidence="4" id="KW-1185">Reference proteome</keyword>
<dbReference type="AlphaFoldDB" id="A0A3E1Y7Q6"/>
<gene>
    <name evidence="3" type="ORF">DVR12_17555</name>
</gene>
<keyword evidence="2" id="KW-0812">Transmembrane</keyword>
<dbReference type="EMBL" id="QPMM01000009">
    <property type="protein sequence ID" value="RFS21141.1"/>
    <property type="molecule type" value="Genomic_DNA"/>
</dbReference>
<evidence type="ECO:0000256" key="1">
    <source>
        <dbReference type="SAM" id="Coils"/>
    </source>
</evidence>
<keyword evidence="2" id="KW-1133">Transmembrane helix</keyword>
<protein>
    <submittedName>
        <fullName evidence="3">Uncharacterized protein</fullName>
    </submittedName>
</protein>
<keyword evidence="1" id="KW-0175">Coiled coil</keyword>
<sequence length="783" mass="89254">MPKLNPIPNETIEFVYPSYFACAVKFPCQFIEDFFWSCNRVPLKLIFLLLLVTLISGVSVFAQVLSLGSKNATDTGYLYLYNGSKIRSRIPIALYSKSDSVDVIAVRAPVRKIQPAPTPVHTPFLVIHGNVMYDYFYQSNIDTPYVEKDIQQHTVQTNLSITVRNRYPLRVAFSTQQGNSALFRNLTGARLSYNNNDFKNQLILNARNWVIGNVKQQRLIDSLKNLADSLQREIHFLKYSYGNTPYLQRLVEARELAFKLRLDSIAGKYKGKVSTDSLYKKIMVDKELELKRIDSMQLVLDKLKKSYQLVIDKQNRIKSGLLDALQHSRNNKELSDALERLNLPDTVLPKGFKTLLAIRSFGIGRTIADYSELTAKNISISGVQIEYNPSYYLAVATGTVDYQFRNFIVKEKRNPQYLSLIRGGVGMKESNHLYFTYYTGKKQLYGGNAVVDTGAVADNHLMGIALETQLKLGEQTFLTGEVARSSMPYNSRKVHGENNLSSMMNFSRRSNEAYTIGFNTVISKVYTRLSAMYKLMGNDFQSFSFYTTGSRQIAWNIQGEQPFFKQKILLAGAIRKNDYATFYTPSNYQSNTLFKSIQLTVRVPKYPIVSLAYQPTSQLMKLGEGEFSEQVFYMLSGTATYTYTYKGIMMNSMLSYSRFYNRQTDTAFVYFNSKNLMAGHTLFLKRFTIAGQASAALTENYSVHGLTGETTWKMFDWLEVGGALKYNHQSQTNNIQWGYCGNSRINVKRIGEIAIRVDKSYLPGPERKLVSNNTGRLTYTRIF</sequence>
<evidence type="ECO:0000313" key="3">
    <source>
        <dbReference type="EMBL" id="RFS21141.1"/>
    </source>
</evidence>
<evidence type="ECO:0000256" key="2">
    <source>
        <dbReference type="SAM" id="Phobius"/>
    </source>
</evidence>
<comment type="caution">
    <text evidence="3">The sequence shown here is derived from an EMBL/GenBank/DDBJ whole genome shotgun (WGS) entry which is preliminary data.</text>
</comment>
<feature type="transmembrane region" description="Helical" evidence="2">
    <location>
        <begin position="45"/>
        <end position="65"/>
    </location>
</feature>
<feature type="coiled-coil region" evidence="1">
    <location>
        <begin position="213"/>
        <end position="240"/>
    </location>
</feature>
<dbReference type="Proteomes" id="UP000260644">
    <property type="component" value="Unassembled WGS sequence"/>
</dbReference>
<proteinExistence type="predicted"/>